<keyword evidence="4" id="KW-0539">Nucleus</keyword>
<keyword evidence="6" id="KW-1185">Reference proteome</keyword>
<dbReference type="InterPro" id="IPR037624">
    <property type="entry name" value="Nup133-like"/>
</dbReference>
<dbReference type="GO" id="GO:0016973">
    <property type="term" value="P:poly(A)+ mRNA export from nucleus"/>
    <property type="evidence" value="ECO:0007669"/>
    <property type="project" value="TreeGrafter"/>
</dbReference>
<gene>
    <name evidence="5" type="primary">Acey_s0392.g590</name>
    <name evidence="5" type="synonym">Acey-npp-15</name>
    <name evidence="5" type="ORF">Y032_0392g590</name>
</gene>
<dbReference type="GO" id="GO:0031080">
    <property type="term" value="C:nuclear pore outer ring"/>
    <property type="evidence" value="ECO:0007669"/>
    <property type="project" value="TreeGrafter"/>
</dbReference>
<accession>A0A016RS67</accession>
<proteinExistence type="inferred from homology"/>
<sequence length="826" mass="92517">MAEVGAMNDLELVLDRMSSEYPALVMETFLSIGMNEISDDSTALADGFCWMVSKHSIFVWSIETEGNYHKGTVQLPLPPSGLPYSAKSVVVYKNSRGRPPGVLVVSGEGVARHFPSLTSSVHNETVIELASEVTLSVQFLESSAKETSFILTTTSGSVFLLNVCNAAHAEIQWARVGSRESRGIGRRLSNIIFGSQATPHDSSRVINSLIYRGDPDGEDCDSAEPIVLTVSPSTISIFDLLNKSASKTINIRAELERRVTNYFERASRGRPVAGLNLWFLDAAKFRSGVLLLLAASHDNITDVTFFLAMTHLNRAQSDVEWLSAIPIGTKYAKNFEANNESSFVGHVFLCVPGQTANSSTCERTDGIIIIYPNFVQSVFLPDRLERRGELLLNKVAPIPTGTKLVGHACDERFCYVMTFDGAISSVRLLPKGFDDDLSNDNAFIEELSNLRDGSSQDDESLSLFVKAFTLFATKNILEACDVMKPLLSKSDSDLTALVYTFLKYVIDQPVGSQPEKGLNKKRIVCNRTILFLNHIGIYDRDFKVLVKVCLELDDEERRARLDAYKRRYVAEEFDMYLCRFLKQKKLNQMLLEEKGERVDRYLLSCEGIRWRRELQNNQFEQVSRSLLSLANRETSDVYRQRSFFAFSKLAAACSENVPEDVVQEASRKLLLLKHQSFIPESLIKTVYPDDPKRPLTTGEMIELNMLDADVVEGHRRALYLLASLLKDGDSSELRSYVANVWISVVKHSDWKQVNQISEIADTPFGGVLKKMVEDENPPDTLVLVLPPCEAVLEACRRVSSAFCNVLRNKISERKANAHWCLAVVRE</sequence>
<dbReference type="PANTHER" id="PTHR13405">
    <property type="entry name" value="NUCLEAR PORE COMPLEX PROTEIN NUP133"/>
    <property type="match status" value="1"/>
</dbReference>
<dbReference type="EMBL" id="JARK01001728">
    <property type="protein sequence ID" value="EYB81126.1"/>
    <property type="molecule type" value="Genomic_DNA"/>
</dbReference>
<evidence type="ECO:0000313" key="6">
    <source>
        <dbReference type="Proteomes" id="UP000024635"/>
    </source>
</evidence>
<evidence type="ECO:0008006" key="7">
    <source>
        <dbReference type="Google" id="ProtNLM"/>
    </source>
</evidence>
<dbReference type="GO" id="GO:0006606">
    <property type="term" value="P:protein import into nucleus"/>
    <property type="evidence" value="ECO:0007669"/>
    <property type="project" value="TreeGrafter"/>
</dbReference>
<dbReference type="GO" id="GO:0017056">
    <property type="term" value="F:structural constituent of nuclear pore"/>
    <property type="evidence" value="ECO:0007669"/>
    <property type="project" value="InterPro"/>
</dbReference>
<evidence type="ECO:0000313" key="5">
    <source>
        <dbReference type="EMBL" id="EYB81126.1"/>
    </source>
</evidence>
<organism evidence="5 6">
    <name type="scientific">Ancylostoma ceylanicum</name>
    <dbReference type="NCBI Taxonomy" id="53326"/>
    <lineage>
        <taxon>Eukaryota</taxon>
        <taxon>Metazoa</taxon>
        <taxon>Ecdysozoa</taxon>
        <taxon>Nematoda</taxon>
        <taxon>Chromadorea</taxon>
        <taxon>Rhabditida</taxon>
        <taxon>Rhabditina</taxon>
        <taxon>Rhabditomorpha</taxon>
        <taxon>Strongyloidea</taxon>
        <taxon>Ancylostomatidae</taxon>
        <taxon>Ancylostomatinae</taxon>
        <taxon>Ancylostoma</taxon>
    </lineage>
</organism>
<evidence type="ECO:0000256" key="1">
    <source>
        <dbReference type="ARBA" id="ARBA00004123"/>
    </source>
</evidence>
<dbReference type="GO" id="GO:0000972">
    <property type="term" value="P:transcription-dependent tethering of RNA polymerase II gene DNA at nuclear periphery"/>
    <property type="evidence" value="ECO:0007669"/>
    <property type="project" value="TreeGrafter"/>
</dbReference>
<dbReference type="InterPro" id="IPR015943">
    <property type="entry name" value="WD40/YVTN_repeat-like_dom_sf"/>
</dbReference>
<name>A0A016RS67_9BILA</name>
<comment type="caution">
    <text evidence="5">The sequence shown here is derived from an EMBL/GenBank/DDBJ whole genome shotgun (WGS) entry which is preliminary data.</text>
</comment>
<comment type="similarity">
    <text evidence="2">Belongs to the nucleoporin Nup133 family.</text>
</comment>
<dbReference type="STRING" id="53326.A0A016RS67"/>
<evidence type="ECO:0000256" key="4">
    <source>
        <dbReference type="ARBA" id="ARBA00023242"/>
    </source>
</evidence>
<reference evidence="6" key="1">
    <citation type="journal article" date="2015" name="Nat. Genet.">
        <title>The genome and transcriptome of the zoonotic hookworm Ancylostoma ceylanicum identify infection-specific gene families.</title>
        <authorList>
            <person name="Schwarz E.M."/>
            <person name="Hu Y."/>
            <person name="Antoshechkin I."/>
            <person name="Miller M.M."/>
            <person name="Sternberg P.W."/>
            <person name="Aroian R.V."/>
        </authorList>
    </citation>
    <scope>NUCLEOTIDE SEQUENCE</scope>
    <source>
        <strain evidence="6">HY135</strain>
    </source>
</reference>
<dbReference type="Gene3D" id="2.130.10.10">
    <property type="entry name" value="YVTN repeat-like/Quinoprotein amine dehydrogenase"/>
    <property type="match status" value="1"/>
</dbReference>
<dbReference type="Proteomes" id="UP000024635">
    <property type="component" value="Unassembled WGS sequence"/>
</dbReference>
<evidence type="ECO:0000256" key="3">
    <source>
        <dbReference type="ARBA" id="ARBA00022448"/>
    </source>
</evidence>
<comment type="subcellular location">
    <subcellularLocation>
        <location evidence="1">Nucleus</location>
    </subcellularLocation>
</comment>
<protein>
    <recommendedName>
        <fullName evidence="7">Nucleoporin Nup133/Nup155-like N-terminal domain-containing protein</fullName>
    </recommendedName>
</protein>
<dbReference type="Gene3D" id="1.20.58.1380">
    <property type="match status" value="1"/>
</dbReference>
<evidence type="ECO:0000256" key="2">
    <source>
        <dbReference type="ARBA" id="ARBA00005569"/>
    </source>
</evidence>
<dbReference type="AlphaFoldDB" id="A0A016RS67"/>
<dbReference type="PANTHER" id="PTHR13405:SF11">
    <property type="entry name" value="NUCLEAR PORE COMPLEX PROTEIN NUP133"/>
    <property type="match status" value="1"/>
</dbReference>
<keyword evidence="3" id="KW-0813">Transport</keyword>
<dbReference type="SUPFAM" id="SSF117289">
    <property type="entry name" value="Nucleoporin domain"/>
    <property type="match status" value="1"/>
</dbReference>
<dbReference type="OrthoDB" id="103454at2759"/>